<dbReference type="InterPro" id="IPR051093">
    <property type="entry name" value="Neuroligin/BSAL"/>
</dbReference>
<name>R7TJE4_CAPTE</name>
<reference evidence="4 6" key="2">
    <citation type="journal article" date="2013" name="Nature">
        <title>Insights into bilaterian evolution from three spiralian genomes.</title>
        <authorList>
            <person name="Simakov O."/>
            <person name="Marletaz F."/>
            <person name="Cho S.J."/>
            <person name="Edsinger-Gonzales E."/>
            <person name="Havlak P."/>
            <person name="Hellsten U."/>
            <person name="Kuo D.H."/>
            <person name="Larsson T."/>
            <person name="Lv J."/>
            <person name="Arendt D."/>
            <person name="Savage R."/>
            <person name="Osoegawa K."/>
            <person name="de Jong P."/>
            <person name="Grimwood J."/>
            <person name="Chapman J.A."/>
            <person name="Shapiro H."/>
            <person name="Aerts A."/>
            <person name="Otillar R.P."/>
            <person name="Terry A.Y."/>
            <person name="Boore J.L."/>
            <person name="Grigoriev I.V."/>
            <person name="Lindberg D.R."/>
            <person name="Seaver E.C."/>
            <person name="Weisblat D.A."/>
            <person name="Putnam N.H."/>
            <person name="Rokhsar D.S."/>
        </authorList>
    </citation>
    <scope>NUCLEOTIDE SEQUENCE</scope>
    <source>
        <strain evidence="4 6">I ESC-2004</strain>
    </source>
</reference>
<evidence type="ECO:0000256" key="2">
    <source>
        <dbReference type="ARBA" id="ARBA00022729"/>
    </source>
</evidence>
<dbReference type="InterPro" id="IPR029058">
    <property type="entry name" value="AB_hydrolase_fold"/>
</dbReference>
<evidence type="ECO:0000259" key="3">
    <source>
        <dbReference type="Pfam" id="PF00135"/>
    </source>
</evidence>
<protein>
    <recommendedName>
        <fullName evidence="3">Carboxylesterase type B domain-containing protein</fullName>
    </recommendedName>
</protein>
<dbReference type="AlphaFoldDB" id="R7TJE4"/>
<dbReference type="PANTHER" id="PTHR43903">
    <property type="entry name" value="NEUROLIGIN"/>
    <property type="match status" value="1"/>
</dbReference>
<dbReference type="EMBL" id="KB309561">
    <property type="protein sequence ID" value="ELT93938.1"/>
    <property type="molecule type" value="Genomic_DNA"/>
</dbReference>
<dbReference type="PROSITE" id="PS00941">
    <property type="entry name" value="CARBOXYLESTERASE_B_2"/>
    <property type="match status" value="1"/>
</dbReference>
<dbReference type="Pfam" id="PF00135">
    <property type="entry name" value="COesterase"/>
    <property type="match status" value="1"/>
</dbReference>
<dbReference type="HOGENOM" id="CLU_006586_4_0_1"/>
<dbReference type="OMA" id="IICTTHE"/>
<feature type="non-terminal residue" evidence="4">
    <location>
        <position position="1"/>
    </location>
</feature>
<reference evidence="6" key="1">
    <citation type="submission" date="2012-12" db="EMBL/GenBank/DDBJ databases">
        <authorList>
            <person name="Hellsten U."/>
            <person name="Grimwood J."/>
            <person name="Chapman J.A."/>
            <person name="Shapiro H."/>
            <person name="Aerts A."/>
            <person name="Otillar R.P."/>
            <person name="Terry A.Y."/>
            <person name="Boore J.L."/>
            <person name="Simakov O."/>
            <person name="Marletaz F."/>
            <person name="Cho S.-J."/>
            <person name="Edsinger-Gonzales E."/>
            <person name="Havlak P."/>
            <person name="Kuo D.-H."/>
            <person name="Larsson T."/>
            <person name="Lv J."/>
            <person name="Arendt D."/>
            <person name="Savage R."/>
            <person name="Osoegawa K."/>
            <person name="de Jong P."/>
            <person name="Lindberg D.R."/>
            <person name="Seaver E.C."/>
            <person name="Weisblat D.A."/>
            <person name="Putnam N.H."/>
            <person name="Grigoriev I.V."/>
            <person name="Rokhsar D.S."/>
        </authorList>
    </citation>
    <scope>NUCLEOTIDE SEQUENCE</scope>
    <source>
        <strain evidence="6">I ESC-2004</strain>
    </source>
</reference>
<dbReference type="OrthoDB" id="408631at2759"/>
<evidence type="ECO:0000256" key="1">
    <source>
        <dbReference type="ARBA" id="ARBA00005964"/>
    </source>
</evidence>
<sequence length="271" mass="29907">KFLGTPYAAPPVGRRRFQPPQEPLSWQGAKKATSYGFACPQYVFHADTTIENQSEDCLFLDIYSPFENAHPHKEYPVLIFLHGGSYEVGSGRLYEGSVLVQHGVVVVSVSYRLGALGFMTSGDSHITGNNGLLDQIEAMKWVKANIRAFRGDPNHVTIVGHSVGAASVGLMLIIPQTEGLFHRVIAMSGSATALYSDGYPPNLDHHEYVRQVSDLFGCPKHKDFEKVVECLRKVPAQHFITQREFVSYGAIEIILKLLTSCTCVVPSIRSN</sequence>
<keyword evidence="6" id="KW-1185">Reference proteome</keyword>
<feature type="domain" description="Carboxylesterase type B" evidence="3">
    <location>
        <begin position="2"/>
        <end position="246"/>
    </location>
</feature>
<evidence type="ECO:0000313" key="6">
    <source>
        <dbReference type="Proteomes" id="UP000014760"/>
    </source>
</evidence>
<dbReference type="InterPro" id="IPR019819">
    <property type="entry name" value="Carboxylesterase_B_CS"/>
</dbReference>
<keyword evidence="2" id="KW-0732">Signal</keyword>
<dbReference type="SUPFAM" id="SSF53474">
    <property type="entry name" value="alpha/beta-Hydrolases"/>
    <property type="match status" value="1"/>
</dbReference>
<dbReference type="InterPro" id="IPR002018">
    <property type="entry name" value="CarbesteraseB"/>
</dbReference>
<dbReference type="EMBL" id="AMQN01012506">
    <property type="status" value="NOT_ANNOTATED_CDS"/>
    <property type="molecule type" value="Genomic_DNA"/>
</dbReference>
<organism evidence="4">
    <name type="scientific">Capitella teleta</name>
    <name type="common">Polychaete worm</name>
    <dbReference type="NCBI Taxonomy" id="283909"/>
    <lineage>
        <taxon>Eukaryota</taxon>
        <taxon>Metazoa</taxon>
        <taxon>Spiralia</taxon>
        <taxon>Lophotrochozoa</taxon>
        <taxon>Annelida</taxon>
        <taxon>Polychaeta</taxon>
        <taxon>Sedentaria</taxon>
        <taxon>Scolecida</taxon>
        <taxon>Capitellidae</taxon>
        <taxon>Capitella</taxon>
    </lineage>
</organism>
<dbReference type="STRING" id="283909.R7TJE4"/>
<evidence type="ECO:0000313" key="4">
    <source>
        <dbReference type="EMBL" id="ELT93938.1"/>
    </source>
</evidence>
<dbReference type="Gene3D" id="3.40.50.1820">
    <property type="entry name" value="alpha/beta hydrolase"/>
    <property type="match status" value="1"/>
</dbReference>
<evidence type="ECO:0000313" key="5">
    <source>
        <dbReference type="EnsemblMetazoa" id="CapteP89732"/>
    </source>
</evidence>
<gene>
    <name evidence="4" type="ORF">CAPTEDRAFT_89732</name>
</gene>
<comment type="similarity">
    <text evidence="1">Belongs to the type-B carboxylesterase/lipase family.</text>
</comment>
<accession>R7TJE4</accession>
<reference evidence="5" key="3">
    <citation type="submission" date="2015-06" db="UniProtKB">
        <authorList>
            <consortium name="EnsemblMetazoa"/>
        </authorList>
    </citation>
    <scope>IDENTIFICATION</scope>
</reference>
<proteinExistence type="inferred from homology"/>
<dbReference type="EnsemblMetazoa" id="CapteT89732">
    <property type="protein sequence ID" value="CapteP89732"/>
    <property type="gene ID" value="CapteG89732"/>
</dbReference>
<dbReference type="Proteomes" id="UP000014760">
    <property type="component" value="Unassembled WGS sequence"/>
</dbReference>